<evidence type="ECO:0000313" key="2">
    <source>
        <dbReference type="EMBL" id="MDU0327688.1"/>
    </source>
</evidence>
<sequence>MIFGKRKREEALRERAQLRAEMEGSGWAWFASQPAPPYELREAALRGIRRNDIWTVAVIDVAEGSVAGHRCRAGRLIGYEYGTTNSGIPHGDRRETNAVWIDLPAPLPEIRLVDAASTQKDYGLPLPPLGPGRTADGRWTVEGFVPSFAEDLLTPQTLDVLAEMVSVSAVVIRAGVVLAYGFEPYDAGHIRSVATTLAGVIESVPERAWGRADPLVAGTGVFPRRLEGGAGLSLGQRLIRPDWKGYGLEGKVPWQEAPDAQKHVTMSRQQAIDVWDVPPGTPTGVYVGTRSGGSHLPTVASTMGGER</sequence>
<reference evidence="2 3" key="1">
    <citation type="submission" date="2023-09" db="EMBL/GenBank/DDBJ databases">
        <title>Microbacterium fusihabitans sp. nov., Microbacterium phycihabitans sp. nov., and Microbacterium cervinum sp. nov., isolated from dried seaweeds of beach.</title>
        <authorList>
            <person name="Lee S.D."/>
        </authorList>
    </citation>
    <scope>NUCLEOTIDE SEQUENCE [LARGE SCALE GENOMIC DNA]</scope>
    <source>
        <strain evidence="2 3">KSW2-21</strain>
    </source>
</reference>
<gene>
    <name evidence="2" type="ORF">RWH43_13060</name>
</gene>
<evidence type="ECO:0000256" key="1">
    <source>
        <dbReference type="SAM" id="MobiDB-lite"/>
    </source>
</evidence>
<keyword evidence="3" id="KW-1185">Reference proteome</keyword>
<protein>
    <submittedName>
        <fullName evidence="2">Uncharacterized protein</fullName>
    </submittedName>
</protein>
<comment type="caution">
    <text evidence="2">The sequence shown here is derived from an EMBL/GenBank/DDBJ whole genome shotgun (WGS) entry which is preliminary data.</text>
</comment>
<proteinExistence type="predicted"/>
<dbReference type="RefSeq" id="WP_144833003.1">
    <property type="nucleotide sequence ID" value="NZ_JAWDIU010000004.1"/>
</dbReference>
<name>A0ABU3RXS2_9MICO</name>
<evidence type="ECO:0000313" key="3">
    <source>
        <dbReference type="Proteomes" id="UP001256673"/>
    </source>
</evidence>
<organism evidence="2 3">
    <name type="scientific">Microbacterium algihabitans</name>
    <dbReference type="NCBI Taxonomy" id="3075992"/>
    <lineage>
        <taxon>Bacteria</taxon>
        <taxon>Bacillati</taxon>
        <taxon>Actinomycetota</taxon>
        <taxon>Actinomycetes</taxon>
        <taxon>Micrococcales</taxon>
        <taxon>Microbacteriaceae</taxon>
        <taxon>Microbacterium</taxon>
    </lineage>
</organism>
<dbReference type="Proteomes" id="UP001256673">
    <property type="component" value="Unassembled WGS sequence"/>
</dbReference>
<accession>A0ABU3RXS2</accession>
<dbReference type="EMBL" id="JAWDIU010000004">
    <property type="protein sequence ID" value="MDU0327688.1"/>
    <property type="molecule type" value="Genomic_DNA"/>
</dbReference>
<feature type="region of interest" description="Disordered" evidence="1">
    <location>
        <begin position="287"/>
        <end position="307"/>
    </location>
</feature>